<evidence type="ECO:0000313" key="3">
    <source>
        <dbReference type="Proteomes" id="UP001198148"/>
    </source>
</evidence>
<dbReference type="AlphaFoldDB" id="A0AAW4U1W9"/>
<accession>A0AAW4U1W9</accession>
<feature type="transmembrane region" description="Helical" evidence="1">
    <location>
        <begin position="15"/>
        <end position="40"/>
    </location>
</feature>
<comment type="caution">
    <text evidence="2">The sequence shown here is derived from an EMBL/GenBank/DDBJ whole genome shotgun (WGS) entry which is preliminary data.</text>
</comment>
<keyword evidence="1" id="KW-1133">Transmembrane helix</keyword>
<feature type="non-terminal residue" evidence="2">
    <location>
        <position position="1"/>
    </location>
</feature>
<feature type="non-terminal residue" evidence="2">
    <location>
        <position position="69"/>
    </location>
</feature>
<evidence type="ECO:0000256" key="1">
    <source>
        <dbReference type="SAM" id="Phobius"/>
    </source>
</evidence>
<gene>
    <name evidence="2" type="ORF">LIP63_10625</name>
</gene>
<keyword evidence="1" id="KW-0472">Membrane</keyword>
<name>A0AAW4U1W9_BIFBR</name>
<reference evidence="2" key="1">
    <citation type="submission" date="2021-10" db="EMBL/GenBank/DDBJ databases">
        <title>Collection of gut derived symbiotic bacterial strains cultured from healthy donors.</title>
        <authorList>
            <person name="Lin H."/>
            <person name="Littmann E."/>
            <person name="Claire K."/>
            <person name="Pamer E."/>
        </authorList>
    </citation>
    <scope>NUCLEOTIDE SEQUENCE</scope>
    <source>
        <strain evidence="2">MSK.23.105</strain>
    </source>
</reference>
<proteinExistence type="predicted"/>
<keyword evidence="1" id="KW-0812">Transmembrane</keyword>
<feature type="transmembrane region" description="Helical" evidence="1">
    <location>
        <begin position="47"/>
        <end position="67"/>
    </location>
</feature>
<sequence>ISPCPATPIQRHREITIASCSLGLWILCVVLPFPALAACLERDKTPLARACTIAPCVAVFLAIWFALPH</sequence>
<protein>
    <submittedName>
        <fullName evidence="2">Uncharacterized protein</fullName>
    </submittedName>
</protein>
<dbReference type="EMBL" id="JAJBPF010000149">
    <property type="protein sequence ID" value="MCB5645791.1"/>
    <property type="molecule type" value="Genomic_DNA"/>
</dbReference>
<organism evidence="2 3">
    <name type="scientific">Bifidobacterium breve</name>
    <dbReference type="NCBI Taxonomy" id="1685"/>
    <lineage>
        <taxon>Bacteria</taxon>
        <taxon>Bacillati</taxon>
        <taxon>Actinomycetota</taxon>
        <taxon>Actinomycetes</taxon>
        <taxon>Bifidobacteriales</taxon>
        <taxon>Bifidobacteriaceae</taxon>
        <taxon>Bifidobacterium</taxon>
    </lineage>
</organism>
<evidence type="ECO:0000313" key="2">
    <source>
        <dbReference type="EMBL" id="MCB5645791.1"/>
    </source>
</evidence>
<dbReference type="Proteomes" id="UP001198148">
    <property type="component" value="Unassembled WGS sequence"/>
</dbReference>